<dbReference type="RefSeq" id="XP_016600691.1">
    <property type="nucleotide sequence ID" value="XM_016744771.1"/>
</dbReference>
<dbReference type="GeneID" id="27680191"/>
<evidence type="ECO:0000313" key="2">
    <source>
        <dbReference type="EMBL" id="KGO59521.1"/>
    </source>
</evidence>
<name>A0A0A2I643_PENEN</name>
<gene>
    <name evidence="2" type="ORF">PEX2_075010</name>
</gene>
<sequence length="345" mass="38620">MRYIWGWASRIYLLILVSTVLAKDDPDYNPSSNFRPNNVTGLNQLYAWVGSYYNGTTEIELNPTIGYTPNLTVCPTHKKRTTILKWNSLLAITQRGTYNSGIDPVNLWLIMFPPNQNISAMPYESQLLNEGTPLMFPVMSSLLTWKQKKQENATVPDYFNVTATRNPNSSFTLSGGMYNSLHPFDGDASWPFTLDMPACNTSQQYGNWSTQVLQSRWWNTKDWSEFVLPNVTVDFDTRTANLTLDGDFLASPYIRLNNSGYPATGTISTEDALQGAIQIRFRGVVDAYNSDILNVNSTAPAWLRTVGFGNNSLNIANSSNRGSGLRSTLWSALVVPFIVVVIVYV</sequence>
<dbReference type="EMBL" id="JQFZ01000094">
    <property type="protein sequence ID" value="KGO59521.1"/>
    <property type="molecule type" value="Genomic_DNA"/>
</dbReference>
<dbReference type="AlphaFoldDB" id="A0A0A2I643"/>
<accession>A0A0A2I643</accession>
<dbReference type="STRING" id="27334.A0A0A2I643"/>
<dbReference type="OrthoDB" id="5054768at2759"/>
<keyword evidence="3" id="KW-1185">Reference proteome</keyword>
<protein>
    <submittedName>
        <fullName evidence="2">Uncharacterized protein</fullName>
    </submittedName>
</protein>
<dbReference type="Proteomes" id="UP000030143">
    <property type="component" value="Unassembled WGS sequence"/>
</dbReference>
<feature type="signal peptide" evidence="1">
    <location>
        <begin position="1"/>
        <end position="22"/>
    </location>
</feature>
<dbReference type="VEuPathDB" id="FungiDB:PEXP_082670"/>
<keyword evidence="1" id="KW-0732">Signal</keyword>
<dbReference type="HOGENOM" id="CLU_072625_0_0_1"/>
<proteinExistence type="predicted"/>
<evidence type="ECO:0000256" key="1">
    <source>
        <dbReference type="SAM" id="SignalP"/>
    </source>
</evidence>
<feature type="chain" id="PRO_5009752338" evidence="1">
    <location>
        <begin position="23"/>
        <end position="345"/>
    </location>
</feature>
<organism evidence="2 3">
    <name type="scientific">Penicillium expansum</name>
    <name type="common">Blue mold rot fungus</name>
    <dbReference type="NCBI Taxonomy" id="27334"/>
    <lineage>
        <taxon>Eukaryota</taxon>
        <taxon>Fungi</taxon>
        <taxon>Dikarya</taxon>
        <taxon>Ascomycota</taxon>
        <taxon>Pezizomycotina</taxon>
        <taxon>Eurotiomycetes</taxon>
        <taxon>Eurotiomycetidae</taxon>
        <taxon>Eurotiales</taxon>
        <taxon>Aspergillaceae</taxon>
        <taxon>Penicillium</taxon>
    </lineage>
</organism>
<comment type="caution">
    <text evidence="2">The sequence shown here is derived from an EMBL/GenBank/DDBJ whole genome shotgun (WGS) entry which is preliminary data.</text>
</comment>
<evidence type="ECO:0000313" key="3">
    <source>
        <dbReference type="Proteomes" id="UP000030143"/>
    </source>
</evidence>
<dbReference type="PhylomeDB" id="A0A0A2I643"/>
<reference evidence="2 3" key="1">
    <citation type="journal article" date="2015" name="Mol. Plant Microbe Interact.">
        <title>Genome, transcriptome, and functional analyses of Penicillium expansum provide new insights into secondary metabolism and pathogenicity.</title>
        <authorList>
            <person name="Ballester A.R."/>
            <person name="Marcet-Houben M."/>
            <person name="Levin E."/>
            <person name="Sela N."/>
            <person name="Selma-Lazaro C."/>
            <person name="Carmona L."/>
            <person name="Wisniewski M."/>
            <person name="Droby S."/>
            <person name="Gonzalez-Candelas L."/>
            <person name="Gabaldon T."/>
        </authorList>
    </citation>
    <scope>NUCLEOTIDE SEQUENCE [LARGE SCALE GENOMIC DNA]</scope>
    <source>
        <strain evidence="2 3">MD-8</strain>
    </source>
</reference>